<dbReference type="Proteomes" id="UP000663881">
    <property type="component" value="Unassembled WGS sequence"/>
</dbReference>
<dbReference type="EMBL" id="CAJOAY010020381">
    <property type="protein sequence ID" value="CAF4338783.1"/>
    <property type="molecule type" value="Genomic_DNA"/>
</dbReference>
<gene>
    <name evidence="1" type="ORF">OKA104_LOCUS48171</name>
</gene>
<feature type="non-terminal residue" evidence="1">
    <location>
        <position position="1"/>
    </location>
</feature>
<accession>A0A820KAM3</accession>
<proteinExistence type="predicted"/>
<evidence type="ECO:0000313" key="2">
    <source>
        <dbReference type="Proteomes" id="UP000663881"/>
    </source>
</evidence>
<dbReference type="AlphaFoldDB" id="A0A820KAM3"/>
<evidence type="ECO:0000313" key="1">
    <source>
        <dbReference type="EMBL" id="CAF4338783.1"/>
    </source>
</evidence>
<name>A0A820KAM3_9BILA</name>
<reference evidence="1" key="1">
    <citation type="submission" date="2021-02" db="EMBL/GenBank/DDBJ databases">
        <authorList>
            <person name="Nowell W R."/>
        </authorList>
    </citation>
    <scope>NUCLEOTIDE SEQUENCE</scope>
</reference>
<organism evidence="1 2">
    <name type="scientific">Adineta steineri</name>
    <dbReference type="NCBI Taxonomy" id="433720"/>
    <lineage>
        <taxon>Eukaryota</taxon>
        <taxon>Metazoa</taxon>
        <taxon>Spiralia</taxon>
        <taxon>Gnathifera</taxon>
        <taxon>Rotifera</taxon>
        <taxon>Eurotatoria</taxon>
        <taxon>Bdelloidea</taxon>
        <taxon>Adinetida</taxon>
        <taxon>Adinetidae</taxon>
        <taxon>Adineta</taxon>
    </lineage>
</organism>
<protein>
    <submittedName>
        <fullName evidence="1">Uncharacterized protein</fullName>
    </submittedName>
</protein>
<comment type="caution">
    <text evidence="1">The sequence shown here is derived from an EMBL/GenBank/DDBJ whole genome shotgun (WGS) entry which is preliminary data.</text>
</comment>
<sequence>NRISTYSLPDNRQLNEQTSATWKSLININLPQHIYFKRS</sequence>